<keyword evidence="8" id="KW-0472">Membrane</keyword>
<reference evidence="12 13" key="1">
    <citation type="journal article" date="2011" name="Front. Microbiol.">
        <title>Genomic signatures of strain selection and enhancement in Bacillus atrophaeus var. globigii, a historical biowarfare simulant.</title>
        <authorList>
            <person name="Gibbons H.S."/>
            <person name="Broomall S.M."/>
            <person name="McNew L.A."/>
            <person name="Daligault H."/>
            <person name="Chapman C."/>
            <person name="Bruce D."/>
            <person name="Karavis M."/>
            <person name="Krepps M."/>
            <person name="McGregor P.A."/>
            <person name="Hong C."/>
            <person name="Park K.H."/>
            <person name="Akmal A."/>
            <person name="Feldman A."/>
            <person name="Lin J.S."/>
            <person name="Chang W.E."/>
            <person name="Higgs B.W."/>
            <person name="Demirev P."/>
            <person name="Lindquist J."/>
            <person name="Liem A."/>
            <person name="Fochler E."/>
            <person name="Read T.D."/>
            <person name="Tapia R."/>
            <person name="Johnson S."/>
            <person name="Bishop-Lilly K.A."/>
            <person name="Detter C."/>
            <person name="Han C."/>
            <person name="Sozhamannan S."/>
            <person name="Rosenzweig C.N."/>
            <person name="Skowronski E.W."/>
        </authorList>
    </citation>
    <scope>NUCLEOTIDE SEQUENCE [LARGE SCALE GENOMIC DNA]</scope>
    <source>
        <strain evidence="12 13">TPS4-2</strain>
    </source>
</reference>
<comment type="similarity">
    <text evidence="2 9">Belongs to the GSP I family.</text>
</comment>
<dbReference type="NCBIfam" id="TIGR02532">
    <property type="entry name" value="IV_pilin_GFxxxE"/>
    <property type="match status" value="1"/>
</dbReference>
<feature type="chain" id="PRO_5019138723" description="Type II secretion system protein I" evidence="10">
    <location>
        <begin position="25"/>
        <end position="130"/>
    </location>
</feature>
<evidence type="ECO:0000313" key="12">
    <source>
        <dbReference type="EMBL" id="RUO66738.1"/>
    </source>
</evidence>
<evidence type="ECO:0000256" key="7">
    <source>
        <dbReference type="ARBA" id="ARBA00022989"/>
    </source>
</evidence>
<comment type="PTM">
    <text evidence="9">Cleaved by prepilin peptidase.</text>
</comment>
<dbReference type="Gene3D" id="3.30.1300.30">
    <property type="entry name" value="GSPII I/J protein-like"/>
    <property type="match status" value="1"/>
</dbReference>
<feature type="domain" description="Type II secretion system protein GspI C-terminal" evidence="11">
    <location>
        <begin position="39"/>
        <end position="116"/>
    </location>
</feature>
<evidence type="ECO:0000256" key="2">
    <source>
        <dbReference type="ARBA" id="ARBA00008358"/>
    </source>
</evidence>
<gene>
    <name evidence="12" type="primary">gspI</name>
    <name evidence="12" type="ORF">CWI73_05510</name>
</gene>
<sequence length="130" mass="14297">MRVKGFTLIEVMVALSIFGLAALAALQAASSHLTSLSDLQSKTFAQYVASNRIAEVSLAQEWPVKDNKKGTAEQAGTTWHWQQQVVETVTPNVVAVTVIVSKTEGGREHYRLTRYLRKPDSAARGDRNAR</sequence>
<evidence type="ECO:0000256" key="1">
    <source>
        <dbReference type="ARBA" id="ARBA00004377"/>
    </source>
</evidence>
<dbReference type="Pfam" id="PF07963">
    <property type="entry name" value="N_methyl"/>
    <property type="match status" value="1"/>
</dbReference>
<keyword evidence="3" id="KW-1003">Cell membrane</keyword>
<keyword evidence="6" id="KW-0812">Transmembrane</keyword>
<evidence type="ECO:0000313" key="13">
    <source>
        <dbReference type="Proteomes" id="UP000288361"/>
    </source>
</evidence>
<evidence type="ECO:0000259" key="11">
    <source>
        <dbReference type="Pfam" id="PF02501"/>
    </source>
</evidence>
<dbReference type="InterPro" id="IPR045584">
    <property type="entry name" value="Pilin-like"/>
</dbReference>
<dbReference type="InterPro" id="IPR003413">
    <property type="entry name" value="T2SS_GspI_C"/>
</dbReference>
<evidence type="ECO:0000256" key="6">
    <source>
        <dbReference type="ARBA" id="ARBA00022692"/>
    </source>
</evidence>
<evidence type="ECO:0000256" key="8">
    <source>
        <dbReference type="ARBA" id="ARBA00023136"/>
    </source>
</evidence>
<dbReference type="Proteomes" id="UP000288361">
    <property type="component" value="Unassembled WGS sequence"/>
</dbReference>
<dbReference type="GO" id="GO:0005886">
    <property type="term" value="C:plasma membrane"/>
    <property type="evidence" value="ECO:0007669"/>
    <property type="project" value="UniProtKB-SubCell"/>
</dbReference>
<dbReference type="Pfam" id="PF02501">
    <property type="entry name" value="T2SSI"/>
    <property type="match status" value="1"/>
</dbReference>
<dbReference type="RefSeq" id="WP_126751891.1">
    <property type="nucleotide sequence ID" value="NZ_JBHUMT010000013.1"/>
</dbReference>
<dbReference type="NCBIfam" id="TIGR01707">
    <property type="entry name" value="gspI"/>
    <property type="match status" value="1"/>
</dbReference>
<dbReference type="PANTHER" id="PTHR38779">
    <property type="entry name" value="TYPE II SECRETION SYSTEM PROTEIN I-RELATED"/>
    <property type="match status" value="1"/>
</dbReference>
<keyword evidence="7" id="KW-1133">Transmembrane helix</keyword>
<comment type="subunit">
    <text evidence="9">Type II secretion is composed of four main components: the outer membrane complex, the inner membrane complex, the cytoplasmic secretion ATPase and the periplasm-spanning pseudopilus.</text>
</comment>
<dbReference type="SUPFAM" id="SSF54523">
    <property type="entry name" value="Pili subunits"/>
    <property type="match status" value="1"/>
</dbReference>
<evidence type="ECO:0000256" key="10">
    <source>
        <dbReference type="SAM" id="SignalP"/>
    </source>
</evidence>
<evidence type="ECO:0000256" key="9">
    <source>
        <dbReference type="RuleBase" id="RU368030"/>
    </source>
</evidence>
<comment type="caution">
    <text evidence="12">The sequence shown here is derived from an EMBL/GenBank/DDBJ whole genome shotgun (WGS) entry which is preliminary data.</text>
</comment>
<keyword evidence="5 9" id="KW-0997">Cell inner membrane</keyword>
<comment type="function">
    <text evidence="9">Component of the type II secretion system required for the energy-dependent secretion of extracellular factors such as proteases and toxins from the periplasm.</text>
</comment>
<evidence type="ECO:0000256" key="3">
    <source>
        <dbReference type="ARBA" id="ARBA00022475"/>
    </source>
</evidence>
<keyword evidence="10" id="KW-0732">Signal</keyword>
<dbReference type="PROSITE" id="PS00409">
    <property type="entry name" value="PROKAR_NTER_METHYL"/>
    <property type="match status" value="1"/>
</dbReference>
<feature type="signal peptide" evidence="10">
    <location>
        <begin position="1"/>
        <end position="24"/>
    </location>
</feature>
<name>A0A432YTU1_9GAMM</name>
<dbReference type="AlphaFoldDB" id="A0A432YTU1"/>
<dbReference type="EMBL" id="PIQA01000003">
    <property type="protein sequence ID" value="RUO66738.1"/>
    <property type="molecule type" value="Genomic_DNA"/>
</dbReference>
<evidence type="ECO:0000256" key="5">
    <source>
        <dbReference type="ARBA" id="ARBA00022519"/>
    </source>
</evidence>
<protein>
    <recommendedName>
        <fullName evidence="9">Type II secretion system protein I</fullName>
        <shortName evidence="9">T2SS minor pseudopilin I</shortName>
    </recommendedName>
</protein>
<evidence type="ECO:0000256" key="4">
    <source>
        <dbReference type="ARBA" id="ARBA00022481"/>
    </source>
</evidence>
<dbReference type="GO" id="GO:0015628">
    <property type="term" value="P:protein secretion by the type II secretion system"/>
    <property type="evidence" value="ECO:0007669"/>
    <property type="project" value="UniProtKB-UniRule"/>
</dbReference>
<dbReference type="GO" id="GO:0015627">
    <property type="term" value="C:type II protein secretion system complex"/>
    <property type="evidence" value="ECO:0007669"/>
    <property type="project" value="UniProtKB-UniRule"/>
</dbReference>
<organism evidence="12 13">
    <name type="scientific">Idiomarina piscisalsi</name>
    <dbReference type="NCBI Taxonomy" id="1096243"/>
    <lineage>
        <taxon>Bacteria</taxon>
        <taxon>Pseudomonadati</taxon>
        <taxon>Pseudomonadota</taxon>
        <taxon>Gammaproteobacteria</taxon>
        <taxon>Alteromonadales</taxon>
        <taxon>Idiomarinaceae</taxon>
        <taxon>Idiomarina</taxon>
    </lineage>
</organism>
<comment type="subcellular location">
    <subcellularLocation>
        <location evidence="1 9">Cell inner membrane</location>
        <topology evidence="1 9">Single-pass membrane protein</topology>
    </subcellularLocation>
</comment>
<keyword evidence="4 9" id="KW-0488">Methylation</keyword>
<accession>A0A432YTU1</accession>
<dbReference type="InterPro" id="IPR012902">
    <property type="entry name" value="N_methyl_site"/>
</dbReference>
<dbReference type="PANTHER" id="PTHR38779:SF2">
    <property type="entry name" value="TYPE II SECRETION SYSTEM PROTEIN I-RELATED"/>
    <property type="match status" value="1"/>
</dbReference>
<proteinExistence type="inferred from homology"/>
<dbReference type="InterPro" id="IPR010052">
    <property type="entry name" value="T2SS_protein-GspI"/>
</dbReference>